<evidence type="ECO:0000313" key="1">
    <source>
        <dbReference type="EMBL" id="KPW91918.1"/>
    </source>
</evidence>
<protein>
    <submittedName>
        <fullName evidence="1">Uncharacterized protein</fullName>
    </submittedName>
</protein>
<dbReference type="AlphaFoldDB" id="A0A0N8R4B4"/>
<name>A0A0N8R4B4_PSESX</name>
<dbReference type="Proteomes" id="UP000050381">
    <property type="component" value="Unassembled WGS sequence"/>
</dbReference>
<gene>
    <name evidence="1" type="ORF">ALO79_01919</name>
</gene>
<sequence length="40" mass="4292">MQPEPQLADRAPNLQLVEKTGGVRDIDTAVIAGLKVQATF</sequence>
<dbReference type="PATRIC" id="fig|264450.4.peg.2328"/>
<comment type="caution">
    <text evidence="1">The sequence shown here is derived from an EMBL/GenBank/DDBJ whole genome shotgun (WGS) entry which is preliminary data.</text>
</comment>
<organism evidence="1 2">
    <name type="scientific">Pseudomonas syringae pv. castaneae</name>
    <dbReference type="NCBI Taxonomy" id="264450"/>
    <lineage>
        <taxon>Bacteria</taxon>
        <taxon>Pseudomonadati</taxon>
        <taxon>Pseudomonadota</taxon>
        <taxon>Gammaproteobacteria</taxon>
        <taxon>Pseudomonadales</taxon>
        <taxon>Pseudomonadaceae</taxon>
        <taxon>Pseudomonas</taxon>
        <taxon>Pseudomonas syringae</taxon>
    </lineage>
</organism>
<evidence type="ECO:0000313" key="2">
    <source>
        <dbReference type="Proteomes" id="UP000050381"/>
    </source>
</evidence>
<proteinExistence type="predicted"/>
<dbReference type="EMBL" id="LJQD01000425">
    <property type="protein sequence ID" value="KPW91918.1"/>
    <property type="molecule type" value="Genomic_DNA"/>
</dbReference>
<accession>A0A0N8R4B4</accession>
<reference evidence="1 2" key="1">
    <citation type="submission" date="2015-09" db="EMBL/GenBank/DDBJ databases">
        <title>Genome announcement of multiple Pseudomonas syringae strains.</title>
        <authorList>
            <person name="Thakur S."/>
            <person name="Wang P.W."/>
            <person name="Gong Y."/>
            <person name="Weir B.S."/>
            <person name="Guttman D.S."/>
        </authorList>
    </citation>
    <scope>NUCLEOTIDE SEQUENCE [LARGE SCALE GENOMIC DNA]</scope>
    <source>
        <strain evidence="1 2">ICMP9419</strain>
    </source>
</reference>